<dbReference type="Proteomes" id="UP000050416">
    <property type="component" value="Unassembled WGS sequence"/>
</dbReference>
<dbReference type="EMBL" id="LJZQ01000005">
    <property type="protein sequence ID" value="KPQ29561.1"/>
    <property type="molecule type" value="Genomic_DNA"/>
</dbReference>
<sequence>MTRYTERLKRLESQHRRAAPLTFPEPALSPVVAALIESDEVDTQTLRRHLQNAVRSATA</sequence>
<name>A0A0P7YIZ7_9GAMM</name>
<accession>A0A0P7YIZ7</accession>
<dbReference type="PATRIC" id="fig|1305731.5.peg.2081"/>
<proteinExistence type="predicted"/>
<reference evidence="1 2" key="1">
    <citation type="submission" date="2015-09" db="EMBL/GenBank/DDBJ databases">
        <title>Identification and resolution of microdiversity through metagenomic sequencing of parallel consortia.</title>
        <authorList>
            <person name="Nelson W.C."/>
            <person name="Romine M.F."/>
            <person name="Lindemann S.R."/>
        </authorList>
    </citation>
    <scope>NUCLEOTIDE SEQUENCE [LARGE SCALE GENOMIC DNA]</scope>
    <source>
        <strain evidence="1">HL-55</strain>
    </source>
</reference>
<dbReference type="AlphaFoldDB" id="A0A0P7YIZ7"/>
<protein>
    <submittedName>
        <fullName evidence="1">Uncharacterized protein</fullName>
    </submittedName>
</protein>
<gene>
    <name evidence="1" type="ORF">HLUCCX14_05015</name>
</gene>
<evidence type="ECO:0000313" key="1">
    <source>
        <dbReference type="EMBL" id="KPQ29561.1"/>
    </source>
</evidence>
<dbReference type="STRING" id="1305731.GCA_000934705_01755"/>
<organism evidence="1 2">
    <name type="scientific">Marinobacter excellens HL-55</name>
    <dbReference type="NCBI Taxonomy" id="1305731"/>
    <lineage>
        <taxon>Bacteria</taxon>
        <taxon>Pseudomonadati</taxon>
        <taxon>Pseudomonadota</taxon>
        <taxon>Gammaproteobacteria</taxon>
        <taxon>Pseudomonadales</taxon>
        <taxon>Marinobacteraceae</taxon>
        <taxon>Marinobacter</taxon>
    </lineage>
</organism>
<evidence type="ECO:0000313" key="2">
    <source>
        <dbReference type="Proteomes" id="UP000050416"/>
    </source>
</evidence>
<comment type="caution">
    <text evidence="1">The sequence shown here is derived from an EMBL/GenBank/DDBJ whole genome shotgun (WGS) entry which is preliminary data.</text>
</comment>